<dbReference type="GO" id="GO:0009254">
    <property type="term" value="P:peptidoglycan turnover"/>
    <property type="evidence" value="ECO:0007669"/>
    <property type="project" value="TreeGrafter"/>
</dbReference>
<gene>
    <name evidence="14" type="ORF">DV711_09565</name>
</gene>
<evidence type="ECO:0000256" key="7">
    <source>
        <dbReference type="ARBA" id="ARBA00022723"/>
    </source>
</evidence>
<keyword evidence="9" id="KW-0862">Zinc</keyword>
<evidence type="ECO:0000256" key="4">
    <source>
        <dbReference type="ARBA" id="ARBA00007553"/>
    </source>
</evidence>
<keyword evidence="15" id="KW-1185">Reference proteome</keyword>
<comment type="similarity">
    <text evidence="4">Belongs to the N-acetylmuramoyl-L-alanine amidase 2 family.</text>
</comment>
<dbReference type="AlphaFoldDB" id="A0A369WL58"/>
<organism evidence="14 15">
    <name type="scientific">Motiliproteus coralliicola</name>
    <dbReference type="NCBI Taxonomy" id="2283196"/>
    <lineage>
        <taxon>Bacteria</taxon>
        <taxon>Pseudomonadati</taxon>
        <taxon>Pseudomonadota</taxon>
        <taxon>Gammaproteobacteria</taxon>
        <taxon>Oceanospirillales</taxon>
        <taxon>Oceanospirillaceae</taxon>
        <taxon>Motiliproteus</taxon>
    </lineage>
</organism>
<evidence type="ECO:0000256" key="12">
    <source>
        <dbReference type="ARBA" id="ARBA00042615"/>
    </source>
</evidence>
<comment type="caution">
    <text evidence="14">The sequence shown here is derived from an EMBL/GenBank/DDBJ whole genome shotgun (WGS) entry which is preliminary data.</text>
</comment>
<dbReference type="Pfam" id="PF01510">
    <property type="entry name" value="Amidase_2"/>
    <property type="match status" value="1"/>
</dbReference>
<dbReference type="GO" id="GO:0005737">
    <property type="term" value="C:cytoplasm"/>
    <property type="evidence" value="ECO:0007669"/>
    <property type="project" value="UniProtKB-SubCell"/>
</dbReference>
<dbReference type="GO" id="GO:0046872">
    <property type="term" value="F:metal ion binding"/>
    <property type="evidence" value="ECO:0007669"/>
    <property type="project" value="UniProtKB-KW"/>
</dbReference>
<dbReference type="InterPro" id="IPR002502">
    <property type="entry name" value="Amidase_domain"/>
</dbReference>
<comment type="cofactor">
    <cofactor evidence="2">
        <name>Zn(2+)</name>
        <dbReference type="ChEBI" id="CHEBI:29105"/>
    </cofactor>
</comment>
<dbReference type="OrthoDB" id="9794842at2"/>
<accession>A0A369WL58</accession>
<dbReference type="PANTHER" id="PTHR30417:SF4">
    <property type="entry name" value="1,6-ANHYDRO-N-ACETYLMURAMYL-L-ALANINE AMIDASE AMPD"/>
    <property type="match status" value="1"/>
</dbReference>
<dbReference type="GO" id="GO:0008745">
    <property type="term" value="F:N-acetylmuramoyl-L-alanine amidase activity"/>
    <property type="evidence" value="ECO:0007669"/>
    <property type="project" value="UniProtKB-EC"/>
</dbReference>
<evidence type="ECO:0000256" key="11">
    <source>
        <dbReference type="ARBA" id="ARBA00039257"/>
    </source>
</evidence>
<dbReference type="EC" id="3.5.1.28" evidence="5"/>
<dbReference type="Proteomes" id="UP000253769">
    <property type="component" value="Unassembled WGS sequence"/>
</dbReference>
<keyword evidence="10" id="KW-0961">Cell wall biogenesis/degradation</keyword>
<name>A0A369WL58_9GAMM</name>
<comment type="catalytic activity">
    <reaction evidence="1">
        <text>Hydrolyzes the link between N-acetylmuramoyl residues and L-amino acid residues in certain cell-wall glycopeptides.</text>
        <dbReference type="EC" id="3.5.1.28"/>
    </reaction>
</comment>
<evidence type="ECO:0000313" key="15">
    <source>
        <dbReference type="Proteomes" id="UP000253769"/>
    </source>
</evidence>
<dbReference type="InterPro" id="IPR036505">
    <property type="entry name" value="Amidase/PGRP_sf"/>
</dbReference>
<dbReference type="InterPro" id="IPR051206">
    <property type="entry name" value="NAMLAA_amidase_2"/>
</dbReference>
<evidence type="ECO:0000256" key="10">
    <source>
        <dbReference type="ARBA" id="ARBA00023316"/>
    </source>
</evidence>
<dbReference type="CDD" id="cd06583">
    <property type="entry name" value="PGRP"/>
    <property type="match status" value="1"/>
</dbReference>
<evidence type="ECO:0000259" key="13">
    <source>
        <dbReference type="SMART" id="SM00644"/>
    </source>
</evidence>
<dbReference type="PANTHER" id="PTHR30417">
    <property type="entry name" value="N-ACETYLMURAMOYL-L-ALANINE AMIDASE AMID"/>
    <property type="match status" value="1"/>
</dbReference>
<dbReference type="EMBL" id="QQOH01000002">
    <property type="protein sequence ID" value="RDE22810.1"/>
    <property type="molecule type" value="Genomic_DNA"/>
</dbReference>
<dbReference type="GO" id="GO:0071555">
    <property type="term" value="P:cell wall organization"/>
    <property type="evidence" value="ECO:0007669"/>
    <property type="project" value="UniProtKB-KW"/>
</dbReference>
<evidence type="ECO:0000256" key="5">
    <source>
        <dbReference type="ARBA" id="ARBA00011901"/>
    </source>
</evidence>
<keyword evidence="7" id="KW-0479">Metal-binding</keyword>
<evidence type="ECO:0000256" key="6">
    <source>
        <dbReference type="ARBA" id="ARBA00022490"/>
    </source>
</evidence>
<sequence length="185" mass="20451">MATKKLTIADHWLQPVSHCPSPNQNERPGAPVDLLVIHNISLPPGQFGGGHVQELFTNCLDPKGDPFFAEIEGLEVSAHVLIERDGTITQFVPFDRRAWHAGVSCYQGREACNDFSIGIELEGTDDTPYTDAQYQRLAELIKLLLASYPDLSKEKIVGHSDIAPGRKTDPGASFDWSRFHSLIDV</sequence>
<dbReference type="NCBIfam" id="NF008758">
    <property type="entry name" value="PRK11789.1"/>
    <property type="match status" value="1"/>
</dbReference>
<evidence type="ECO:0000256" key="2">
    <source>
        <dbReference type="ARBA" id="ARBA00001947"/>
    </source>
</evidence>
<protein>
    <recommendedName>
        <fullName evidence="11">1,6-anhydro-N-acetylmuramyl-L-alanine amidase AmpD</fullName>
        <ecNumber evidence="5">3.5.1.28</ecNumber>
    </recommendedName>
    <alternativeName>
        <fullName evidence="12">N-acetylmuramoyl-L-alanine amidase</fullName>
    </alternativeName>
</protein>
<dbReference type="RefSeq" id="WP_114695443.1">
    <property type="nucleotide sequence ID" value="NZ_QQOH01000002.1"/>
</dbReference>
<evidence type="ECO:0000313" key="14">
    <source>
        <dbReference type="EMBL" id="RDE22810.1"/>
    </source>
</evidence>
<comment type="subcellular location">
    <subcellularLocation>
        <location evidence="3">Cytoplasm</location>
    </subcellularLocation>
</comment>
<keyword evidence="6" id="KW-0963">Cytoplasm</keyword>
<keyword evidence="8" id="KW-0378">Hydrolase</keyword>
<evidence type="ECO:0000256" key="8">
    <source>
        <dbReference type="ARBA" id="ARBA00022801"/>
    </source>
</evidence>
<dbReference type="SMART" id="SM00644">
    <property type="entry name" value="Ami_2"/>
    <property type="match status" value="1"/>
</dbReference>
<proteinExistence type="inferred from homology"/>
<dbReference type="GO" id="GO:0009253">
    <property type="term" value="P:peptidoglycan catabolic process"/>
    <property type="evidence" value="ECO:0007669"/>
    <property type="project" value="InterPro"/>
</dbReference>
<reference evidence="14 15" key="1">
    <citation type="submission" date="2018-07" db="EMBL/GenBank/DDBJ databases">
        <title>Motiliproteus coralliicola sp. nov., a bacterium isolated from Coral.</title>
        <authorList>
            <person name="Wang G."/>
        </authorList>
    </citation>
    <scope>NUCLEOTIDE SEQUENCE [LARGE SCALE GENOMIC DNA]</scope>
    <source>
        <strain evidence="14 15">C34</strain>
    </source>
</reference>
<dbReference type="Gene3D" id="3.40.80.10">
    <property type="entry name" value="Peptidoglycan recognition protein-like"/>
    <property type="match status" value="1"/>
</dbReference>
<evidence type="ECO:0000256" key="9">
    <source>
        <dbReference type="ARBA" id="ARBA00022833"/>
    </source>
</evidence>
<dbReference type="SUPFAM" id="SSF55846">
    <property type="entry name" value="N-acetylmuramoyl-L-alanine amidase-like"/>
    <property type="match status" value="1"/>
</dbReference>
<evidence type="ECO:0000256" key="1">
    <source>
        <dbReference type="ARBA" id="ARBA00001561"/>
    </source>
</evidence>
<evidence type="ECO:0000256" key="3">
    <source>
        <dbReference type="ARBA" id="ARBA00004496"/>
    </source>
</evidence>
<dbReference type="FunFam" id="3.40.80.10:FF:000002">
    <property type="entry name" value="1,6-anhydro-N-acetylmuramyl-L-alanine amidase"/>
    <property type="match status" value="1"/>
</dbReference>
<feature type="domain" description="N-acetylmuramoyl-L-alanine amidase" evidence="13">
    <location>
        <begin position="21"/>
        <end position="171"/>
    </location>
</feature>